<dbReference type="InterPro" id="IPR008964">
    <property type="entry name" value="Invasin/intimin_cell_adhesion"/>
</dbReference>
<name>A0AAW7X0W7_9GAMM</name>
<dbReference type="InterPro" id="IPR013320">
    <property type="entry name" value="ConA-like_dom_sf"/>
</dbReference>
<proteinExistence type="predicted"/>
<dbReference type="SUPFAM" id="SSF49373">
    <property type="entry name" value="Invasin/intimin cell-adhesion fragments"/>
    <property type="match status" value="1"/>
</dbReference>
<organism evidence="1 2">
    <name type="scientific">Saccharophagus degradans</name>
    <dbReference type="NCBI Taxonomy" id="86304"/>
    <lineage>
        <taxon>Bacteria</taxon>
        <taxon>Pseudomonadati</taxon>
        <taxon>Pseudomonadota</taxon>
        <taxon>Gammaproteobacteria</taxon>
        <taxon>Cellvibrionales</taxon>
        <taxon>Cellvibrionaceae</taxon>
        <taxon>Saccharophagus</taxon>
    </lineage>
</organism>
<dbReference type="RefSeq" id="WP_303490399.1">
    <property type="nucleotide sequence ID" value="NZ_JAUOPB010000001.1"/>
</dbReference>
<evidence type="ECO:0000313" key="2">
    <source>
        <dbReference type="Proteomes" id="UP001169760"/>
    </source>
</evidence>
<evidence type="ECO:0000313" key="1">
    <source>
        <dbReference type="EMBL" id="MDO6421154.1"/>
    </source>
</evidence>
<accession>A0AAW7X0W7</accession>
<comment type="caution">
    <text evidence="1">The sequence shown here is derived from an EMBL/GenBank/DDBJ whole genome shotgun (WGS) entry which is preliminary data.</text>
</comment>
<protein>
    <submittedName>
        <fullName evidence="1">Uncharacterized protein</fullName>
    </submittedName>
</protein>
<dbReference type="Proteomes" id="UP001169760">
    <property type="component" value="Unassembled WGS sequence"/>
</dbReference>
<dbReference type="SUPFAM" id="SSF49899">
    <property type="entry name" value="Concanavalin A-like lectins/glucanases"/>
    <property type="match status" value="1"/>
</dbReference>
<reference evidence="1" key="1">
    <citation type="submission" date="2023-07" db="EMBL/GenBank/DDBJ databases">
        <title>Genome content predicts the carbon catabolic preferences of heterotrophic bacteria.</title>
        <authorList>
            <person name="Gralka M."/>
        </authorList>
    </citation>
    <scope>NUCLEOTIDE SEQUENCE</scope>
    <source>
        <strain evidence="1">I3M17_2</strain>
    </source>
</reference>
<dbReference type="EMBL" id="JAUOPB010000001">
    <property type="protein sequence ID" value="MDO6421154.1"/>
    <property type="molecule type" value="Genomic_DNA"/>
</dbReference>
<gene>
    <name evidence="1" type="ORF">Q4521_01580</name>
</gene>
<sequence>MNNRISENTMKFRSVGLTLTKFVLLLLTCVTVYTHADSVTKGYVYSRGVVEEDDGTKYWAEYNPETGRLENHFPATDTYALDKTLLISGLQYRAYVNRWEDIKKTYKDAEILNGGTGEEHPPVNMATSKLLTEQFKILQPESADPNVPTPEPITFTFTVNDIETSVDAYDINDDVRHVILRPPVFKDTEQQGYQYFPILNNSGEIDVAAVKRHIILAQMPINPDEVIAENTLSLLVSSNTEEMNKRVVKESPHNIGLLTSFVNGVEGAEEYDGEDYLGIKYGIQRNNETEFTNPIQDAHISTYGGMGFEFHDLTDEDGKWGIVFAGWIGGPPCWIMTDMYSPIQIEMYSKSFNPRLRRGYPYYVQMPHYLPCNGNHPLTHLRAMSIATSGGLSGAMAGVNLIALAATSTTPIIRMDYIMDMKILAGQAELSNEHLSRDATQDIYSPIDRRSEVLDPATQAQWAASGWDKSISVSDSTPTEYRVDAVDDAEYKIVQQNFDLDGDGEKDTVKIGQFNCKTPAEDGGQDQDRLVDRTEKCTDAEVLEFKVNEAATNESKIAIQTVKDAKNSTPPAPYYQAIYYSASAAEEGDDQQQALPDIVRLLDDAINDYHQGLLKVISEDDLRNTDIYVFRESSGDLLAERSGLAYRDLSAAEETTDTTNFDVDETNFHYRLQMRGGVEGASRISGRYGRTDANGNHLSNSAAFERWQNLSGMNPKFYEREADHIRPGEPVKIVAINRATGYIGTAKTVLDIKDSIYTVPSIRVPKIKMGPPNLKIWAERELKVEYGLTKDEDRNYLIGSEGGAETDDVVIKVYTEWLDQDGSALPEQLKDFGYTARLGKLTGENTIENYNVSLLEDGSATTAGQSVRYFPINPGKNLQLIRVSEANAGTQHLYVQVNGESYLRNPDFSGDPAINIEINNNDNRANNPVDFDSLGAGTDQLQYRPKHFVPILTPIWDENSTLENKLYFKQWEIAQEAAAAANNGTATDELNPFKPGAAYKWRYRPEYQFTVYDLEVKKVSRVNIEPNGNQTEDDILGLSNPIIASTDELVSFIYNLTDQVANPISLFSGESKELVLALGEEEFAVNFGNDQTINIENLDQMGSLDIEDFLTLRLYTNNDAHNLIWEYAFEYLDYYAVIDDDNLPSDVDGAIEISADENEFDLVAHLIGFANRPEDKKYEINVIWLREGEGCKLEKTYDSDDEYAIFKNHLTMPTKTGDTCKITAKLTNDTNNQTIEAPLLFRIVPGKVETVTASVDPGSKLYVGGAGVVEVKGVAIDQHSNPVADGTGVSIFTGGAIKVVEAPGNTVDGEFSFKVEGADYAELSSLTLRVGEKEDEVDIQVDPVDISFEGLAEEVQGGGKIDFFVTASAGGNYVANYEVDVWVENGGRLTKSTVITDSSGRAPISLLSPPIGTTLTVKAMVAMQPPTEATVTVTPNHNANRLNTQRAKLVGDANTETLFEYTRWDDNAFSVNKAITGSVNISGTPDDEVVATLGDIFQPNRLTQASYWMNDASFAKDEVGFSNGELEYVGLSSDTKQYAGGSYSFSQIAVNSRMVVPSAPRIKLTNDISFKLDLKPGQHAGEIINLGNALKLVLLETGQLQLTAVNENSEVFTVEQTEVLPLEYWHTIAGSYTNGKLTLAVNSERYETDVNGILAFDEAEEVDDLVVGAGYTGLMNSLKWYNLASEPLVLFENNQEAISVVIGPTGTTTVGVTSTGKMQSFSGRLPAQSVAITSAETSSTVELLSTPTFEAIAASTLAAGIVSGAPEFDLSFMEDDYQDGTFRYAVLQSDAIFPRAYAYDISFWTIIDIASALIGLDSLQVIWTQVGNMLAGRDVDVVSFSVAILDVLSLFPPAAPLKAVTVPAKLAIKLLKLGNNKAVKYLGGVMKKMFQKAKGRDFTLVYQGIAFFIIVADMALDEEARAGITEVAKMINSTDDFLDILDFFSLADDEISLEAAAIQSQREHYSLFPSAYASVASGAGVAIGKTLKEIAPVLAKSGKEAPKTLGELGRVLKETDKAFLKNISFDKNFLTGILSNSKAVGVSKIRSFLINNRQRVGPIALTAVIAYLETELDAGRFLNAEAIPNAGDRKRSIEELRKLYVTALPGVAAGEKAYGNFVAKAFGAQFQLLQLGILHGMAESVSITDLNPNRVVGIEVDRKVLIFELEEDLREIKSMARADRVYSNLNAFRIFTREIDIMTGTRDSNEIWREMKSYKGIGTSKAGNSPVKYNGSVTPWKWNQGKGDLDSETGDGKKKNGTVHRQLTLDRVAKGTFAAMGKKELTSKNLNLYGVTINVQEVFWHFHDFKTKTTENPALSEIIDQFTKPPVGVSTFYTKRQNPYLAKIDSDTFILGNLDLFITSSKTELEEAIKAEIKDKIDNIEEVVIGAVVEN</sequence>